<dbReference type="AlphaFoldDB" id="A0ABD1HQW2"/>
<dbReference type="InterPro" id="IPR032675">
    <property type="entry name" value="LRR_dom_sf"/>
</dbReference>
<feature type="domain" description="Protein kinase" evidence="9">
    <location>
        <begin position="95"/>
        <end position="450"/>
    </location>
</feature>
<evidence type="ECO:0000256" key="5">
    <source>
        <dbReference type="ARBA" id="ARBA00022777"/>
    </source>
</evidence>
<accession>A0ABD1HQW2</accession>
<reference evidence="10 11" key="1">
    <citation type="submission" date="2024-06" db="EMBL/GenBank/DDBJ databases">
        <title>A chromosome level genome sequence of Diviner's sage (Salvia divinorum).</title>
        <authorList>
            <person name="Ford S.A."/>
            <person name="Ro D.-K."/>
            <person name="Ness R.W."/>
            <person name="Phillips M.A."/>
        </authorList>
    </citation>
    <scope>NUCLEOTIDE SEQUENCE [LARGE SCALE GENOMIC DNA]</scope>
    <source>
        <strain evidence="10">SAF-2024a</strain>
        <tissue evidence="10">Leaf</tissue>
    </source>
</reference>
<keyword evidence="2" id="KW-0723">Serine/threonine-protein kinase</keyword>
<dbReference type="InterPro" id="IPR001245">
    <property type="entry name" value="Ser-Thr/Tyr_kinase_cat_dom"/>
</dbReference>
<sequence length="450" mass="49630">MGRFRRPLRRHILGRRLQREKSGGQHYAAGERARREIVAGGWRAASLNGGSIPTQLGSLKKLNVLALQSNLLSGAIPAILGNLGVLMRLDLIFNRAIPTKLADAPLLEVLDVRNNTLSGNVPLALKRLVDGFQYDNNPGLCGSRFSSLRSCTNLDRPSSERPEPYAGGGDGVSRSLVMHLKCPRADLVLTMSRSYIKTESPLVSLEYSNGWDPLAEDRRFGGLQEVIQSFRLNMQEVETATQYFADKNLLGKSNYSVTYRGTLTDGSIVAVKRIMKSSCKSEEAEFLKGLNILTSLRHENLEGDGHVLEWSTRVSIINGIAKGVEYLHGCTVNKPSMVHQNISVFSALKASAAMGYLAPEYTNTGRFTEKSDVYAFGVLLFQILSGKRKYVASMRVSAESCSLDFIDTNLHGVFKESEAAMLANLAAVCTYESPEKRPSMETIERELCHY</sequence>
<dbReference type="PROSITE" id="PS50011">
    <property type="entry name" value="PROTEIN_KINASE_DOM"/>
    <property type="match status" value="1"/>
</dbReference>
<keyword evidence="5" id="KW-0418">Kinase</keyword>
<evidence type="ECO:0000256" key="1">
    <source>
        <dbReference type="ARBA" id="ARBA00012513"/>
    </source>
</evidence>
<comment type="catalytic activity">
    <reaction evidence="7">
        <text>L-threonyl-[protein] + ATP = O-phospho-L-threonyl-[protein] + ADP + H(+)</text>
        <dbReference type="Rhea" id="RHEA:46608"/>
        <dbReference type="Rhea" id="RHEA-COMP:11060"/>
        <dbReference type="Rhea" id="RHEA-COMP:11605"/>
        <dbReference type="ChEBI" id="CHEBI:15378"/>
        <dbReference type="ChEBI" id="CHEBI:30013"/>
        <dbReference type="ChEBI" id="CHEBI:30616"/>
        <dbReference type="ChEBI" id="CHEBI:61977"/>
        <dbReference type="ChEBI" id="CHEBI:456216"/>
        <dbReference type="EC" id="2.7.11.1"/>
    </reaction>
</comment>
<gene>
    <name evidence="10" type="ORF">AAHA92_09293</name>
</gene>
<evidence type="ECO:0000256" key="2">
    <source>
        <dbReference type="ARBA" id="ARBA00022527"/>
    </source>
</evidence>
<evidence type="ECO:0000313" key="11">
    <source>
        <dbReference type="Proteomes" id="UP001567538"/>
    </source>
</evidence>
<dbReference type="InterPro" id="IPR011009">
    <property type="entry name" value="Kinase-like_dom_sf"/>
</dbReference>
<evidence type="ECO:0000259" key="9">
    <source>
        <dbReference type="PROSITE" id="PS50011"/>
    </source>
</evidence>
<evidence type="ECO:0000256" key="8">
    <source>
        <dbReference type="ARBA" id="ARBA00048679"/>
    </source>
</evidence>
<evidence type="ECO:0000256" key="7">
    <source>
        <dbReference type="ARBA" id="ARBA00047899"/>
    </source>
</evidence>
<name>A0ABD1HQW2_SALDI</name>
<keyword evidence="11" id="KW-1185">Reference proteome</keyword>
<dbReference type="GO" id="GO:0004674">
    <property type="term" value="F:protein serine/threonine kinase activity"/>
    <property type="evidence" value="ECO:0007669"/>
    <property type="project" value="UniProtKB-KW"/>
</dbReference>
<dbReference type="Gene3D" id="1.10.510.10">
    <property type="entry name" value="Transferase(Phosphotransferase) domain 1"/>
    <property type="match status" value="1"/>
</dbReference>
<dbReference type="Gene3D" id="3.30.200.20">
    <property type="entry name" value="Phosphorylase Kinase, domain 1"/>
    <property type="match status" value="1"/>
</dbReference>
<dbReference type="Proteomes" id="UP001567538">
    <property type="component" value="Unassembled WGS sequence"/>
</dbReference>
<dbReference type="GO" id="GO:0005524">
    <property type="term" value="F:ATP binding"/>
    <property type="evidence" value="ECO:0007669"/>
    <property type="project" value="UniProtKB-KW"/>
</dbReference>
<keyword evidence="3" id="KW-0808">Transferase</keyword>
<evidence type="ECO:0000256" key="4">
    <source>
        <dbReference type="ARBA" id="ARBA00022741"/>
    </source>
</evidence>
<evidence type="ECO:0000313" key="10">
    <source>
        <dbReference type="EMBL" id="KAL1558883.1"/>
    </source>
</evidence>
<dbReference type="EMBL" id="JBEAFC010000004">
    <property type="protein sequence ID" value="KAL1558883.1"/>
    <property type="molecule type" value="Genomic_DNA"/>
</dbReference>
<dbReference type="PANTHER" id="PTHR48005">
    <property type="entry name" value="LEUCINE RICH REPEAT KINASE 2"/>
    <property type="match status" value="1"/>
</dbReference>
<evidence type="ECO:0000256" key="3">
    <source>
        <dbReference type="ARBA" id="ARBA00022679"/>
    </source>
</evidence>
<keyword evidence="6" id="KW-0067">ATP-binding</keyword>
<dbReference type="SUPFAM" id="SSF56112">
    <property type="entry name" value="Protein kinase-like (PK-like)"/>
    <property type="match status" value="1"/>
</dbReference>
<dbReference type="SUPFAM" id="SSF52058">
    <property type="entry name" value="L domain-like"/>
    <property type="match status" value="1"/>
</dbReference>
<dbReference type="InterPro" id="IPR051420">
    <property type="entry name" value="Ser_Thr_Kinases_DiverseReg"/>
</dbReference>
<comment type="catalytic activity">
    <reaction evidence="8">
        <text>L-seryl-[protein] + ATP = O-phospho-L-seryl-[protein] + ADP + H(+)</text>
        <dbReference type="Rhea" id="RHEA:17989"/>
        <dbReference type="Rhea" id="RHEA-COMP:9863"/>
        <dbReference type="Rhea" id="RHEA-COMP:11604"/>
        <dbReference type="ChEBI" id="CHEBI:15378"/>
        <dbReference type="ChEBI" id="CHEBI:29999"/>
        <dbReference type="ChEBI" id="CHEBI:30616"/>
        <dbReference type="ChEBI" id="CHEBI:83421"/>
        <dbReference type="ChEBI" id="CHEBI:456216"/>
        <dbReference type="EC" id="2.7.11.1"/>
    </reaction>
</comment>
<dbReference type="Pfam" id="PF07714">
    <property type="entry name" value="PK_Tyr_Ser-Thr"/>
    <property type="match status" value="1"/>
</dbReference>
<protein>
    <recommendedName>
        <fullName evidence="1">non-specific serine/threonine protein kinase</fullName>
        <ecNumber evidence="1">2.7.11.1</ecNumber>
    </recommendedName>
</protein>
<proteinExistence type="predicted"/>
<evidence type="ECO:0000256" key="6">
    <source>
        <dbReference type="ARBA" id="ARBA00022840"/>
    </source>
</evidence>
<dbReference type="Gene3D" id="3.80.10.10">
    <property type="entry name" value="Ribonuclease Inhibitor"/>
    <property type="match status" value="1"/>
</dbReference>
<keyword evidence="4" id="KW-0547">Nucleotide-binding</keyword>
<dbReference type="InterPro" id="IPR000719">
    <property type="entry name" value="Prot_kinase_dom"/>
</dbReference>
<dbReference type="PANTHER" id="PTHR48005:SF30">
    <property type="entry name" value="PROTEIN KINASE DOMAIN-CONTAINING PROTEIN"/>
    <property type="match status" value="1"/>
</dbReference>
<dbReference type="EC" id="2.7.11.1" evidence="1"/>
<comment type="caution">
    <text evidence="10">The sequence shown here is derived from an EMBL/GenBank/DDBJ whole genome shotgun (WGS) entry which is preliminary data.</text>
</comment>
<organism evidence="10 11">
    <name type="scientific">Salvia divinorum</name>
    <name type="common">Maria pastora</name>
    <name type="synonym">Diviner's sage</name>
    <dbReference type="NCBI Taxonomy" id="28513"/>
    <lineage>
        <taxon>Eukaryota</taxon>
        <taxon>Viridiplantae</taxon>
        <taxon>Streptophyta</taxon>
        <taxon>Embryophyta</taxon>
        <taxon>Tracheophyta</taxon>
        <taxon>Spermatophyta</taxon>
        <taxon>Magnoliopsida</taxon>
        <taxon>eudicotyledons</taxon>
        <taxon>Gunneridae</taxon>
        <taxon>Pentapetalae</taxon>
        <taxon>asterids</taxon>
        <taxon>lamiids</taxon>
        <taxon>Lamiales</taxon>
        <taxon>Lamiaceae</taxon>
        <taxon>Nepetoideae</taxon>
        <taxon>Mentheae</taxon>
        <taxon>Salviinae</taxon>
        <taxon>Salvia</taxon>
        <taxon>Salvia subgen. Calosphace</taxon>
    </lineage>
</organism>